<accession>A0A1L8CZB7</accession>
<dbReference type="Proteomes" id="UP000187338">
    <property type="component" value="Unassembled WGS sequence"/>
</dbReference>
<dbReference type="AlphaFoldDB" id="A0A1L8CZB7"/>
<dbReference type="STRING" id="661089.ciss_02190"/>
<dbReference type="SUPFAM" id="SSF141130">
    <property type="entry name" value="Acetamidase/Formamidase-like"/>
    <property type="match status" value="1"/>
</dbReference>
<dbReference type="RefSeq" id="WP_075864494.1">
    <property type="nucleotide sequence ID" value="NZ_BDJL01000003.1"/>
</dbReference>
<dbReference type="PANTHER" id="PTHR31891">
    <property type="entry name" value="FORMAMIDASE C869.04-RELATED"/>
    <property type="match status" value="1"/>
</dbReference>
<gene>
    <name evidence="1" type="ORF">ciss_02190</name>
</gene>
<name>A0A1L8CZB7_9THEO</name>
<keyword evidence="2" id="KW-1185">Reference proteome</keyword>
<dbReference type="Gene3D" id="2.60.120.580">
    <property type="entry name" value="Acetamidase/Formamidase-like domains"/>
    <property type="match status" value="1"/>
</dbReference>
<dbReference type="OrthoDB" id="9811740at2"/>
<dbReference type="EMBL" id="BDJL01000003">
    <property type="protein sequence ID" value="GAV24286.1"/>
    <property type="molecule type" value="Genomic_DNA"/>
</dbReference>
<reference evidence="2" key="1">
    <citation type="submission" date="2016-12" db="EMBL/GenBank/DDBJ databases">
        <title>Draft Genome Sequences od Carboxydothermus pertinax and islandicus, Hydrogenogenic Carboxydotrophic Bacteria.</title>
        <authorList>
            <person name="Fukuyama Y."/>
            <person name="Ohmae K."/>
            <person name="Yoneda Y."/>
            <person name="Yoshida T."/>
            <person name="Sako Y."/>
        </authorList>
    </citation>
    <scope>NUCLEOTIDE SEQUENCE [LARGE SCALE GENOMIC DNA]</scope>
    <source>
        <strain evidence="2">SET</strain>
    </source>
</reference>
<dbReference type="Pfam" id="PF03069">
    <property type="entry name" value="FmdA_AmdA"/>
    <property type="match status" value="2"/>
</dbReference>
<organism evidence="1 2">
    <name type="scientific">Carboxydothermus islandicus</name>
    <dbReference type="NCBI Taxonomy" id="661089"/>
    <lineage>
        <taxon>Bacteria</taxon>
        <taxon>Bacillati</taxon>
        <taxon>Bacillota</taxon>
        <taxon>Clostridia</taxon>
        <taxon>Thermoanaerobacterales</taxon>
        <taxon>Thermoanaerobacteraceae</taxon>
        <taxon>Carboxydothermus</taxon>
    </lineage>
</organism>
<comment type="caution">
    <text evidence="1">The sequence shown here is derived from an EMBL/GenBank/DDBJ whole genome shotgun (WGS) entry which is preliminary data.</text>
</comment>
<dbReference type="Gene3D" id="2.40.10.120">
    <property type="match status" value="1"/>
</dbReference>
<dbReference type="InterPro" id="IPR004304">
    <property type="entry name" value="FmdA_AmdA"/>
</dbReference>
<evidence type="ECO:0000313" key="1">
    <source>
        <dbReference type="EMBL" id="GAV24286.1"/>
    </source>
</evidence>
<dbReference type="PANTHER" id="PTHR31891:SF1">
    <property type="entry name" value="FORMAMIDASE C869.04-RELATED"/>
    <property type="match status" value="1"/>
</dbReference>
<sequence>MFIKNDQVIYSFKPENKPVAEVENGSIITFQTCDCFANQIISSEQSIDSLDWNRVNPATGPVFIRGAEPGDSLKVSILKIKLANSGVMAAIPGFGVLGKRVEKASIKIIPINENVAYFNDLLLTVKPMIGVIGVAPKEGEFPCGTPGKHGGNLDTNLVCEGNEIILPVNVPGALLALGDIHARMGDGEVWVTGIETAAEVTVKVEVLKNFKVSEPVIINDDIVAFLASADTLDEAVEKATQYGVDVLTDLGLDLNEAGMLLSAVGDLQISQVVDPLKTARLVMPRWILTKYGLKIE</sequence>
<evidence type="ECO:0000313" key="2">
    <source>
        <dbReference type="Proteomes" id="UP000187338"/>
    </source>
</evidence>
<protein>
    <submittedName>
        <fullName evidence="1">Acetamidase/formamidase</fullName>
    </submittedName>
</protein>
<dbReference type="GO" id="GO:0016811">
    <property type="term" value="F:hydrolase activity, acting on carbon-nitrogen (but not peptide) bonds, in linear amides"/>
    <property type="evidence" value="ECO:0007669"/>
    <property type="project" value="InterPro"/>
</dbReference>
<proteinExistence type="predicted"/>
<dbReference type="Gene3D" id="3.10.28.20">
    <property type="entry name" value="Acetamidase/Formamidase-like domains"/>
    <property type="match status" value="1"/>
</dbReference>